<dbReference type="RefSeq" id="WP_067849831.1">
    <property type="nucleotide sequence ID" value="NZ_JADPKZ010000030.1"/>
</dbReference>
<dbReference type="InterPro" id="IPR036492">
    <property type="entry name" value="YojF_sf"/>
</dbReference>
<keyword evidence="2" id="KW-1185">Reference proteome</keyword>
<dbReference type="SUPFAM" id="SSF89442">
    <property type="entry name" value="Hypothetical protein YojF"/>
    <property type="match status" value="1"/>
</dbReference>
<evidence type="ECO:0000313" key="2">
    <source>
        <dbReference type="Proteomes" id="UP000642910"/>
    </source>
</evidence>
<dbReference type="EMBL" id="JADPKZ010000030">
    <property type="protein sequence ID" value="MBF8376961.1"/>
    <property type="molecule type" value="Genomic_DNA"/>
</dbReference>
<accession>A0ABS0F106</accession>
<dbReference type="InterPro" id="IPR014934">
    <property type="entry name" value="DUF1806"/>
</dbReference>
<dbReference type="Proteomes" id="UP000642910">
    <property type="component" value="Unassembled WGS sequence"/>
</dbReference>
<comment type="caution">
    <text evidence="1">The sequence shown here is derived from an EMBL/GenBank/DDBJ whole genome shotgun (WGS) entry which is preliminary data.</text>
</comment>
<name>A0ABS0F106_9BACL</name>
<dbReference type="Gene3D" id="2.70.180.10">
    <property type="entry name" value="Hypothetical protein YojF"/>
    <property type="match status" value="1"/>
</dbReference>
<sequence>MRTLGAAEAKERLEAWRGSRVYVHLEVNPEAYLRNASATLDEVGMFGDGLYRLHLRFRDPDGLLYIQDVTEFVEDGSALVAMGLDGQNRVRQTLTVSLAPLDVGKVG</sequence>
<gene>
    <name evidence="1" type="ORF">IW967_03605</name>
</gene>
<reference evidence="1 2" key="1">
    <citation type="submission" date="2020-11" db="EMBL/GenBank/DDBJ databases">
        <title>Genomic insight of Alicyclobacillus mali FL 18 reveals a new arsenic-resistant strain, with potential in environmental biotechnology.</title>
        <authorList>
            <person name="Fiorentino G."/>
            <person name="Gallo G."/>
            <person name="Aulitto M."/>
        </authorList>
    </citation>
    <scope>NUCLEOTIDE SEQUENCE [LARGE SCALE GENOMIC DNA]</scope>
    <source>
        <strain evidence="1 2">FL 18</strain>
    </source>
</reference>
<proteinExistence type="predicted"/>
<organism evidence="1 2">
    <name type="scientific">Alicyclobacillus mali</name>
    <name type="common">ex Roth et al. 2021</name>
    <dbReference type="NCBI Taxonomy" id="1123961"/>
    <lineage>
        <taxon>Bacteria</taxon>
        <taxon>Bacillati</taxon>
        <taxon>Bacillota</taxon>
        <taxon>Bacilli</taxon>
        <taxon>Bacillales</taxon>
        <taxon>Alicyclobacillaceae</taxon>
        <taxon>Alicyclobacillus</taxon>
    </lineage>
</organism>
<evidence type="ECO:0000313" key="1">
    <source>
        <dbReference type="EMBL" id="MBF8376961.1"/>
    </source>
</evidence>
<dbReference type="Pfam" id="PF08830">
    <property type="entry name" value="DUF1806"/>
    <property type="match status" value="1"/>
</dbReference>
<protein>
    <submittedName>
        <fullName evidence="1">DUF1806 family protein</fullName>
    </submittedName>
</protein>